<dbReference type="PANTHER" id="PTHR14096:SF28">
    <property type="entry name" value="APOLIPOPROTEIN L, 1-RELATED"/>
    <property type="match status" value="1"/>
</dbReference>
<dbReference type="PANTHER" id="PTHR14096">
    <property type="entry name" value="APOLIPOPROTEIN L"/>
    <property type="match status" value="1"/>
</dbReference>
<dbReference type="Ensembl" id="ENSCCRT00020053322.1">
    <property type="protein sequence ID" value="ENSCCRP00020048915.1"/>
    <property type="gene ID" value="ENSCCRG00020021737.1"/>
</dbReference>
<dbReference type="GO" id="GO:0005576">
    <property type="term" value="C:extracellular region"/>
    <property type="evidence" value="ECO:0007669"/>
    <property type="project" value="InterPro"/>
</dbReference>
<evidence type="ECO:0000256" key="1">
    <source>
        <dbReference type="ARBA" id="ARBA00010090"/>
    </source>
</evidence>
<evidence type="ECO:0000313" key="4">
    <source>
        <dbReference type="Proteomes" id="UP000694701"/>
    </source>
</evidence>
<dbReference type="GO" id="GO:0008289">
    <property type="term" value="F:lipid binding"/>
    <property type="evidence" value="ECO:0007669"/>
    <property type="project" value="InterPro"/>
</dbReference>
<dbReference type="GO" id="GO:0042157">
    <property type="term" value="P:lipoprotein metabolic process"/>
    <property type="evidence" value="ECO:0007669"/>
    <property type="project" value="InterPro"/>
</dbReference>
<reference evidence="3" key="1">
    <citation type="submission" date="2025-08" db="UniProtKB">
        <authorList>
            <consortium name="Ensembl"/>
        </authorList>
    </citation>
    <scope>IDENTIFICATION</scope>
</reference>
<keyword evidence="2" id="KW-0812">Transmembrane</keyword>
<keyword evidence="2" id="KW-1133">Transmembrane helix</keyword>
<protein>
    <submittedName>
        <fullName evidence="3">Si:ch211-285c6.5</fullName>
    </submittedName>
</protein>
<dbReference type="Proteomes" id="UP000694701">
    <property type="component" value="Unplaced"/>
</dbReference>
<comment type="similarity">
    <text evidence="1">Belongs to the apolipoprotein L family.</text>
</comment>
<evidence type="ECO:0000256" key="2">
    <source>
        <dbReference type="SAM" id="Phobius"/>
    </source>
</evidence>
<organism evidence="3 4">
    <name type="scientific">Cyprinus carpio</name>
    <name type="common">Common carp</name>
    <dbReference type="NCBI Taxonomy" id="7962"/>
    <lineage>
        <taxon>Eukaryota</taxon>
        <taxon>Metazoa</taxon>
        <taxon>Chordata</taxon>
        <taxon>Craniata</taxon>
        <taxon>Vertebrata</taxon>
        <taxon>Euteleostomi</taxon>
        <taxon>Actinopterygii</taxon>
        <taxon>Neopterygii</taxon>
        <taxon>Teleostei</taxon>
        <taxon>Ostariophysi</taxon>
        <taxon>Cypriniformes</taxon>
        <taxon>Cyprinidae</taxon>
        <taxon>Cyprininae</taxon>
        <taxon>Cyprinus</taxon>
    </lineage>
</organism>
<dbReference type="GO" id="GO:0016020">
    <property type="term" value="C:membrane"/>
    <property type="evidence" value="ECO:0007669"/>
    <property type="project" value="TreeGrafter"/>
</dbReference>
<dbReference type="AlphaFoldDB" id="A0A8C2F0G1"/>
<feature type="transmembrane region" description="Helical" evidence="2">
    <location>
        <begin position="78"/>
        <end position="98"/>
    </location>
</feature>
<feature type="transmembrane region" description="Helical" evidence="2">
    <location>
        <begin position="104"/>
        <end position="127"/>
    </location>
</feature>
<name>A0A8C2F0G1_CYPCA</name>
<dbReference type="GO" id="GO:0006869">
    <property type="term" value="P:lipid transport"/>
    <property type="evidence" value="ECO:0007669"/>
    <property type="project" value="InterPro"/>
</dbReference>
<sequence length="279" mass="30966">MYSLVFLIRATKNSCALYSLYLVDQIHWLYDVIRLKEEFIALYNRHYPELQENIQTLSLLMKTFEEDFRRYTEVTRGGGVLGIVGGVTTIAGLALAPFTLGTSAVVAGVGSVMALGGGIGSGVLNFMKMREQKKLMQNIKNRLEAFQNKITPMTDILKLICTHVNKILKNCNKPEDDISGLFKCAAGASEILRLIRIDEIGEVAAQASKTVRLTTTLTGVFAGISLLLDILSVIEDNKTLNDMDRLARNRQISKSEIKSKAGKFIVEMRELCVCHKSIT</sequence>
<keyword evidence="2" id="KW-0472">Membrane</keyword>
<evidence type="ECO:0000313" key="3">
    <source>
        <dbReference type="Ensembl" id="ENSCCRP00020048915.1"/>
    </source>
</evidence>
<dbReference type="Pfam" id="PF05461">
    <property type="entry name" value="ApoL"/>
    <property type="match status" value="1"/>
</dbReference>
<accession>A0A8C2F0G1</accession>
<dbReference type="InterPro" id="IPR008405">
    <property type="entry name" value="ApoL"/>
</dbReference>
<proteinExistence type="inferred from homology"/>